<accession>W1IWQ9</accession>
<dbReference type="EMBL" id="CBXF010000084">
    <property type="protein sequence ID" value="CDL82907.1"/>
    <property type="molecule type" value="Genomic_DNA"/>
</dbReference>
<keyword evidence="3" id="KW-1185">Reference proteome</keyword>
<evidence type="ECO:0000313" key="2">
    <source>
        <dbReference type="EMBL" id="CDL82907.1"/>
    </source>
</evidence>
<feature type="transmembrane region" description="Helical" evidence="1">
    <location>
        <begin position="17"/>
        <end position="38"/>
    </location>
</feature>
<gene>
    <name evidence="2" type="ORF">XSR1_260016</name>
</gene>
<keyword evidence="1" id="KW-0812">Transmembrane</keyword>
<reference evidence="2" key="1">
    <citation type="submission" date="2013-11" db="EMBL/GenBank/DDBJ databases">
        <title>Draft genome sequence and annotation of the entomopathogenic bacteria, Xenorhabdus cabanillasi strain JM26 and Xenorhabdus szentirmai strain DSM 16338.</title>
        <authorList>
            <person name="Gualtieri M."/>
            <person name="Ogier J.C."/>
            <person name="Pages S."/>
            <person name="Givaudan A."/>
            <person name="Gaudriault S."/>
        </authorList>
    </citation>
    <scope>NUCLEOTIDE SEQUENCE [LARGE SCALE GENOMIC DNA]</scope>
    <source>
        <strain evidence="2">DSM 16338</strain>
    </source>
</reference>
<comment type="caution">
    <text evidence="2">The sequence shown here is derived from an EMBL/GenBank/DDBJ whole genome shotgun (WGS) entry which is preliminary data.</text>
</comment>
<name>W1IWQ9_9GAMM</name>
<keyword evidence="1" id="KW-1133">Transmembrane helix</keyword>
<proteinExistence type="predicted"/>
<dbReference type="AlphaFoldDB" id="W1IWQ9"/>
<evidence type="ECO:0000256" key="1">
    <source>
        <dbReference type="SAM" id="Phobius"/>
    </source>
</evidence>
<protein>
    <submittedName>
        <fullName evidence="2">Uncharacterized protein</fullName>
    </submittedName>
</protein>
<keyword evidence="1" id="KW-0472">Membrane</keyword>
<dbReference type="STRING" id="1427518.XSR1_260016"/>
<dbReference type="Proteomes" id="UP000019202">
    <property type="component" value="Unassembled WGS sequence"/>
</dbReference>
<organism evidence="2 3">
    <name type="scientific">Xenorhabdus szentirmaii DSM 16338</name>
    <dbReference type="NCBI Taxonomy" id="1427518"/>
    <lineage>
        <taxon>Bacteria</taxon>
        <taxon>Pseudomonadati</taxon>
        <taxon>Pseudomonadota</taxon>
        <taxon>Gammaproteobacteria</taxon>
        <taxon>Enterobacterales</taxon>
        <taxon>Morganellaceae</taxon>
        <taxon>Xenorhabdus</taxon>
    </lineage>
</organism>
<evidence type="ECO:0000313" key="3">
    <source>
        <dbReference type="Proteomes" id="UP000019202"/>
    </source>
</evidence>
<sequence length="51" mass="5651">MTKALLPSLRQSQGADIVAMVSVCGVPQPAVVILKLFIFRDPLFRILNNLR</sequence>